<dbReference type="AlphaFoldDB" id="A0A6J4Q3E0"/>
<feature type="region of interest" description="Disordered" evidence="1">
    <location>
        <begin position="1"/>
        <end position="117"/>
    </location>
</feature>
<proteinExistence type="predicted"/>
<name>A0A6J4Q3E0_9RHOB</name>
<dbReference type="GO" id="GO:0008794">
    <property type="term" value="F:arsenate reductase (glutaredoxin) activity"/>
    <property type="evidence" value="ECO:0007669"/>
    <property type="project" value="UniProtKB-EC"/>
</dbReference>
<organism evidence="2">
    <name type="scientific">uncultured Rubellimicrobium sp</name>
    <dbReference type="NCBI Taxonomy" id="543078"/>
    <lineage>
        <taxon>Bacteria</taxon>
        <taxon>Pseudomonadati</taxon>
        <taxon>Pseudomonadota</taxon>
        <taxon>Alphaproteobacteria</taxon>
        <taxon>Rhodobacterales</taxon>
        <taxon>Roseobacteraceae</taxon>
        <taxon>Rubellimicrobium</taxon>
        <taxon>environmental samples</taxon>
    </lineage>
</organism>
<accession>A0A6J4Q3E0</accession>
<evidence type="ECO:0000313" key="2">
    <source>
        <dbReference type="EMBL" id="CAA9433447.1"/>
    </source>
</evidence>
<dbReference type="EMBL" id="CADCUU010000457">
    <property type="protein sequence ID" value="CAA9433447.1"/>
    <property type="molecule type" value="Genomic_DNA"/>
</dbReference>
<feature type="non-terminal residue" evidence="2">
    <location>
        <position position="117"/>
    </location>
</feature>
<evidence type="ECO:0000256" key="1">
    <source>
        <dbReference type="SAM" id="MobiDB-lite"/>
    </source>
</evidence>
<protein>
    <submittedName>
        <fullName evidence="2">Arsenate reductase thioredoxin-coupled</fullName>
        <ecNumber evidence="2">1.20.4.1</ecNumber>
    </submittedName>
</protein>
<feature type="non-terminal residue" evidence="2">
    <location>
        <position position="1"/>
    </location>
</feature>
<feature type="compositionally biased region" description="Basic and acidic residues" evidence="1">
    <location>
        <begin position="29"/>
        <end position="38"/>
    </location>
</feature>
<reference evidence="2" key="1">
    <citation type="submission" date="2020-02" db="EMBL/GenBank/DDBJ databases">
        <authorList>
            <person name="Meier V. D."/>
        </authorList>
    </citation>
    <scope>NUCLEOTIDE SEQUENCE</scope>
    <source>
        <strain evidence="2">AVDCRST_MAG15</strain>
    </source>
</reference>
<sequence>GAGHPSETRRTSPVRPLLLRPQRRALPHGRRDHEEALRHGHLRPVRRCQERPGDRRLRHRRLPGDRGGTRPPPLPQLRRDAGRRGRPVCLRPHRGAHPREPAPRPRPHPIRRSPCGI</sequence>
<feature type="compositionally biased region" description="Basic and acidic residues" evidence="1">
    <location>
        <begin position="1"/>
        <end position="10"/>
    </location>
</feature>
<dbReference type="EC" id="1.20.4.1" evidence="2"/>
<keyword evidence="2" id="KW-0560">Oxidoreductase</keyword>
<gene>
    <name evidence="2" type="ORF">AVDCRST_MAG15-3007</name>
</gene>